<dbReference type="KEGG" id="mmyr:MXMO3_02719"/>
<keyword evidence="2 3" id="KW-0802">TPR repeat</keyword>
<dbReference type="EMBL" id="CP021330">
    <property type="protein sequence ID" value="AVX05230.1"/>
    <property type="molecule type" value="Genomic_DNA"/>
</dbReference>
<reference evidence="4 5" key="1">
    <citation type="submission" date="2017-05" db="EMBL/GenBank/DDBJ databases">
        <title>Genome Analysis of Maritalea myrionectae HL2708#5.</title>
        <authorList>
            <consortium name="Cotde Inc.-PKNU"/>
            <person name="Jang D."/>
            <person name="Oh H.-M."/>
        </authorList>
    </citation>
    <scope>NUCLEOTIDE SEQUENCE [LARGE SCALE GENOMIC DNA]</scope>
    <source>
        <strain evidence="4 5">HL2708#5</strain>
    </source>
</reference>
<dbReference type="SMART" id="SM00028">
    <property type="entry name" value="TPR"/>
    <property type="match status" value="5"/>
</dbReference>
<sequence>MVLGLNVHAQAQDTINLEQFSLYHPSISGSYLAGRGAFEDRENDLAASYFLDALEADWGNIALLDRAFVALVSAGRIEEAETVAKQLLSIEPENELARIAVGVVALKERRYASALKSLEGMSKDSLFGITGNVIWSWAIVEEVDGRAAVENLEPISQPGFKNFLVFQSALMADLSGNAELADKLYQQAYEADPFVFRIVEAYARFLGNQGRHDDAKDVIQRYYDRGLSHVNIDTLAANLAAKKRPGRMADNVQQGAAETLRGLSSALSREQASDISIVLMRLASFLHPKSDLITFSIADLMERAERYEIANQLYGRVDRKSPLHGQALVRTAENLQEIGDIGEAIRKLSNLANTMPDNLTAVIALGDALRRDKRYNEAAKAYDKALEMTGGERPIDWHLYYVRGIANERDGVWEKAESDFLKALELNPDQPQVLNYLGYSWVDQEMQLERALEMIEQAVSLRPEDGYIVDSLGWAYYRLERFEEAVETLERAARLSPSDPTINDHLGDAYWQVDRKREAKFQWAIALELTDEDDEELIEEIREKLDGNFSALNRVAELSN</sequence>
<evidence type="ECO:0000256" key="3">
    <source>
        <dbReference type="PROSITE-ProRule" id="PRU00339"/>
    </source>
</evidence>
<proteinExistence type="predicted"/>
<keyword evidence="4" id="KW-0548">Nucleotidyltransferase</keyword>
<dbReference type="AlphaFoldDB" id="A0A2R4MGV0"/>
<keyword evidence="4" id="KW-0808">Transferase</keyword>
<dbReference type="PANTHER" id="PTHR44858:SF17">
    <property type="match status" value="1"/>
</dbReference>
<evidence type="ECO:0000256" key="2">
    <source>
        <dbReference type="ARBA" id="ARBA00022803"/>
    </source>
</evidence>
<keyword evidence="4" id="KW-0239">DNA-directed DNA polymerase</keyword>
<organism evidence="4 5">
    <name type="scientific">Maritalea myrionectae</name>
    <dbReference type="NCBI Taxonomy" id="454601"/>
    <lineage>
        <taxon>Bacteria</taxon>
        <taxon>Pseudomonadati</taxon>
        <taxon>Pseudomonadota</taxon>
        <taxon>Alphaproteobacteria</taxon>
        <taxon>Hyphomicrobiales</taxon>
        <taxon>Devosiaceae</taxon>
        <taxon>Maritalea</taxon>
    </lineage>
</organism>
<dbReference type="SUPFAM" id="SSF48452">
    <property type="entry name" value="TPR-like"/>
    <property type="match status" value="3"/>
</dbReference>
<accession>A0A2R4MGV0</accession>
<dbReference type="Pfam" id="PF13414">
    <property type="entry name" value="TPR_11"/>
    <property type="match status" value="1"/>
</dbReference>
<dbReference type="Proteomes" id="UP000258927">
    <property type="component" value="Chromosome"/>
</dbReference>
<evidence type="ECO:0000313" key="4">
    <source>
        <dbReference type="EMBL" id="AVX05230.1"/>
    </source>
</evidence>
<protein>
    <submittedName>
        <fullName evidence="4">DNA-directed DNA polymerase</fullName>
    </submittedName>
</protein>
<evidence type="ECO:0000313" key="5">
    <source>
        <dbReference type="Proteomes" id="UP000258927"/>
    </source>
</evidence>
<gene>
    <name evidence="4" type="ORF">MXMO3_02719</name>
</gene>
<feature type="repeat" description="TPR" evidence="3">
    <location>
        <begin position="397"/>
        <end position="430"/>
    </location>
</feature>
<dbReference type="PROSITE" id="PS50005">
    <property type="entry name" value="TPR"/>
    <property type="match status" value="3"/>
</dbReference>
<evidence type="ECO:0000256" key="1">
    <source>
        <dbReference type="ARBA" id="ARBA00022737"/>
    </source>
</evidence>
<dbReference type="Pfam" id="PF13432">
    <property type="entry name" value="TPR_16"/>
    <property type="match status" value="2"/>
</dbReference>
<dbReference type="PANTHER" id="PTHR44858">
    <property type="entry name" value="TETRATRICOPEPTIDE REPEAT PROTEIN 6"/>
    <property type="match status" value="1"/>
</dbReference>
<keyword evidence="1" id="KW-0677">Repeat</keyword>
<dbReference type="GO" id="GO:0003887">
    <property type="term" value="F:DNA-directed DNA polymerase activity"/>
    <property type="evidence" value="ECO:0007669"/>
    <property type="project" value="UniProtKB-KW"/>
</dbReference>
<dbReference type="InterPro" id="IPR019734">
    <property type="entry name" value="TPR_rpt"/>
</dbReference>
<dbReference type="Gene3D" id="1.25.40.10">
    <property type="entry name" value="Tetratricopeptide repeat domain"/>
    <property type="match status" value="4"/>
</dbReference>
<dbReference type="InterPro" id="IPR050498">
    <property type="entry name" value="Ycf3"/>
</dbReference>
<dbReference type="InterPro" id="IPR011990">
    <property type="entry name" value="TPR-like_helical_dom_sf"/>
</dbReference>
<dbReference type="RefSeq" id="WP_162889274.1">
    <property type="nucleotide sequence ID" value="NZ_CP021330.1"/>
</dbReference>
<name>A0A2R4MGV0_9HYPH</name>
<dbReference type="STRING" id="1122213.GCA_000423365_00355"/>
<feature type="repeat" description="TPR" evidence="3">
    <location>
        <begin position="466"/>
        <end position="499"/>
    </location>
</feature>
<keyword evidence="5" id="KW-1185">Reference proteome</keyword>
<feature type="repeat" description="TPR" evidence="3">
    <location>
        <begin position="359"/>
        <end position="392"/>
    </location>
</feature>